<name>A0A399CYF4_9BACT</name>
<dbReference type="Gene3D" id="3.20.20.140">
    <property type="entry name" value="Metal-dependent hydrolases"/>
    <property type="match status" value="1"/>
</dbReference>
<keyword evidence="3" id="KW-0378">Hydrolase</keyword>
<dbReference type="EMBL" id="QWET01000014">
    <property type="protein sequence ID" value="RIH63988.1"/>
    <property type="molecule type" value="Genomic_DNA"/>
</dbReference>
<evidence type="ECO:0000256" key="1">
    <source>
        <dbReference type="ARBA" id="ARBA00023239"/>
    </source>
</evidence>
<dbReference type="InterPro" id="IPR006680">
    <property type="entry name" value="Amidohydro-rel"/>
</dbReference>
<accession>A0A399CYF4</accession>
<evidence type="ECO:0000259" key="2">
    <source>
        <dbReference type="Pfam" id="PF04909"/>
    </source>
</evidence>
<gene>
    <name evidence="3" type="ORF">D1164_16780</name>
</gene>
<reference evidence="3 4" key="1">
    <citation type="journal article" date="2015" name="Int. J. Syst. Evol. Microbiol.">
        <title>Mariniphaga sediminis sp. nov., isolated from coastal sediment.</title>
        <authorList>
            <person name="Wang F.Q."/>
            <person name="Shen Q.Y."/>
            <person name="Chen G.J."/>
            <person name="Du Z.J."/>
        </authorList>
    </citation>
    <scope>NUCLEOTIDE SEQUENCE [LARGE SCALE GENOMIC DNA]</scope>
    <source>
        <strain evidence="3 4">SY21</strain>
    </source>
</reference>
<dbReference type="OrthoDB" id="5450317at2"/>
<dbReference type="GO" id="GO:0016787">
    <property type="term" value="F:hydrolase activity"/>
    <property type="evidence" value="ECO:0007669"/>
    <property type="project" value="UniProtKB-KW"/>
</dbReference>
<feature type="domain" description="Amidohydrolase-related" evidence="2">
    <location>
        <begin position="3"/>
        <end position="292"/>
    </location>
</feature>
<dbReference type="Pfam" id="PF04909">
    <property type="entry name" value="Amidohydro_2"/>
    <property type="match status" value="1"/>
</dbReference>
<dbReference type="GO" id="GO:0016831">
    <property type="term" value="F:carboxy-lyase activity"/>
    <property type="evidence" value="ECO:0007669"/>
    <property type="project" value="InterPro"/>
</dbReference>
<dbReference type="InterPro" id="IPR032466">
    <property type="entry name" value="Metal_Hydrolase"/>
</dbReference>
<dbReference type="AlphaFoldDB" id="A0A399CYF4"/>
<dbReference type="PANTHER" id="PTHR21240">
    <property type="entry name" value="2-AMINO-3-CARBOXYLMUCONATE-6-SEMIALDEHYDE DECARBOXYLASE"/>
    <property type="match status" value="1"/>
</dbReference>
<sequence length="308" mass="35492">MIIDAHIHLWDKIKGRLGGEEVCPVRDGIIRVGEKEVQGMPTWFTNCRNPVELVIAAQEDAGVDKAVVTQEYLDGNQNKYLLQVIQKYPDHFFVHGLLDFTYPGNLKQEFNEVVTMGFKGIKCPAMSLPFLEKPVRLDQPELQFVWEQMYEREMVLSIDLAEGSIQVPEMKRVLKRLPGLKVAVGHFGMAGRKDWMHQVRLAKYKNVYIECGGIIWLFRREGPPFHTAQLKIKQAVKAVGADKIMWGSDYPRTMVDFTYRQSLDFARYGCDFFSQEERNLFLGGNAARLYRFSYSARKKKPATLITEF</sequence>
<comment type="caution">
    <text evidence="3">The sequence shown here is derived from an EMBL/GenBank/DDBJ whole genome shotgun (WGS) entry which is preliminary data.</text>
</comment>
<evidence type="ECO:0000313" key="4">
    <source>
        <dbReference type="Proteomes" id="UP000266441"/>
    </source>
</evidence>
<dbReference type="RefSeq" id="WP_119351050.1">
    <property type="nucleotide sequence ID" value="NZ_QWET01000014.1"/>
</dbReference>
<keyword evidence="4" id="KW-1185">Reference proteome</keyword>
<keyword evidence="1" id="KW-0456">Lyase</keyword>
<dbReference type="InterPro" id="IPR032465">
    <property type="entry name" value="ACMSD"/>
</dbReference>
<organism evidence="3 4">
    <name type="scientific">Mariniphaga sediminis</name>
    <dbReference type="NCBI Taxonomy" id="1628158"/>
    <lineage>
        <taxon>Bacteria</taxon>
        <taxon>Pseudomonadati</taxon>
        <taxon>Bacteroidota</taxon>
        <taxon>Bacteroidia</taxon>
        <taxon>Marinilabiliales</taxon>
        <taxon>Prolixibacteraceae</taxon>
        <taxon>Mariniphaga</taxon>
    </lineage>
</organism>
<dbReference type="Proteomes" id="UP000266441">
    <property type="component" value="Unassembled WGS sequence"/>
</dbReference>
<protein>
    <submittedName>
        <fullName evidence="3">Amidohydrolase</fullName>
    </submittedName>
</protein>
<dbReference type="PANTHER" id="PTHR21240:SF19">
    <property type="entry name" value="CATALYTIC_ HYDROLASE"/>
    <property type="match status" value="1"/>
</dbReference>
<proteinExistence type="predicted"/>
<dbReference type="SUPFAM" id="SSF51556">
    <property type="entry name" value="Metallo-dependent hydrolases"/>
    <property type="match status" value="1"/>
</dbReference>
<evidence type="ECO:0000313" key="3">
    <source>
        <dbReference type="EMBL" id="RIH63988.1"/>
    </source>
</evidence>